<accession>A0ABQ5A2S2</accession>
<keyword evidence="6" id="KW-1185">Reference proteome</keyword>
<sequence length="173" mass="19671">MEMYSSAAKKHLQQSKTKVYGTPKVETRGATKGDESRENEESVKNQPTKSSEAAQRIAEFESQKRVNNSESSFSQYNSSYRQYTTEEIEESTEYFSDTRRIGEGGYKPVYKCHLDNIPPLSWQHRFRIAAEICSGLLFLHQTKPANILLDRNSVSKVADVGLARLVPPFVKTQ</sequence>
<organism evidence="5 6">
    <name type="scientific">Tanacetum coccineum</name>
    <dbReference type="NCBI Taxonomy" id="301880"/>
    <lineage>
        <taxon>Eukaryota</taxon>
        <taxon>Viridiplantae</taxon>
        <taxon>Streptophyta</taxon>
        <taxon>Embryophyta</taxon>
        <taxon>Tracheophyta</taxon>
        <taxon>Spermatophyta</taxon>
        <taxon>Magnoliopsida</taxon>
        <taxon>eudicotyledons</taxon>
        <taxon>Gunneridae</taxon>
        <taxon>Pentapetalae</taxon>
        <taxon>asterids</taxon>
        <taxon>campanulids</taxon>
        <taxon>Asterales</taxon>
        <taxon>Asteraceae</taxon>
        <taxon>Asteroideae</taxon>
        <taxon>Anthemideae</taxon>
        <taxon>Anthemidinae</taxon>
        <taxon>Tanacetum</taxon>
    </lineage>
</organism>
<dbReference type="PANTHER" id="PTHR45647:SF132">
    <property type="entry name" value="KINASE WITH ADENINE NUCLEOTIDE ALPHA HYDROLASES-LIKE DOMAIN-CONTAINING PROTEIN"/>
    <property type="match status" value="1"/>
</dbReference>
<evidence type="ECO:0000256" key="3">
    <source>
        <dbReference type="ARBA" id="ARBA00022786"/>
    </source>
</evidence>
<dbReference type="Gene3D" id="1.10.510.10">
    <property type="entry name" value="Transferase(Phosphotransferase) domain 1"/>
    <property type="match status" value="1"/>
</dbReference>
<dbReference type="SUPFAM" id="SSF56112">
    <property type="entry name" value="Protein kinase-like (PK-like)"/>
    <property type="match status" value="1"/>
</dbReference>
<evidence type="ECO:0000256" key="1">
    <source>
        <dbReference type="ARBA" id="ARBA00000900"/>
    </source>
</evidence>
<feature type="compositionally biased region" description="Basic and acidic residues" evidence="4">
    <location>
        <begin position="25"/>
        <end position="43"/>
    </location>
</feature>
<feature type="region of interest" description="Disordered" evidence="4">
    <location>
        <begin position="1"/>
        <end position="55"/>
    </location>
</feature>
<dbReference type="EMBL" id="BQNB010011921">
    <property type="protein sequence ID" value="GJS96900.1"/>
    <property type="molecule type" value="Genomic_DNA"/>
</dbReference>
<comment type="catalytic activity">
    <reaction evidence="1">
        <text>S-ubiquitinyl-[E2 ubiquitin-conjugating enzyme]-L-cysteine + [acceptor protein]-L-lysine = [E2 ubiquitin-conjugating enzyme]-L-cysteine + N(6)-ubiquitinyl-[acceptor protein]-L-lysine.</text>
        <dbReference type="EC" id="2.3.2.27"/>
    </reaction>
</comment>
<keyword evidence="3" id="KW-0833">Ubl conjugation pathway</keyword>
<dbReference type="InterPro" id="IPR051348">
    <property type="entry name" value="U-box_ubiquitin_ligases"/>
</dbReference>
<dbReference type="Gene3D" id="3.30.200.20">
    <property type="entry name" value="Phosphorylase Kinase, domain 1"/>
    <property type="match status" value="1"/>
</dbReference>
<evidence type="ECO:0000256" key="2">
    <source>
        <dbReference type="ARBA" id="ARBA00012483"/>
    </source>
</evidence>
<reference evidence="5" key="1">
    <citation type="journal article" date="2022" name="Int. J. Mol. Sci.">
        <title>Draft Genome of Tanacetum Coccineum: Genomic Comparison of Closely Related Tanacetum-Family Plants.</title>
        <authorList>
            <person name="Yamashiro T."/>
            <person name="Shiraishi A."/>
            <person name="Nakayama K."/>
            <person name="Satake H."/>
        </authorList>
    </citation>
    <scope>NUCLEOTIDE SEQUENCE</scope>
</reference>
<evidence type="ECO:0000313" key="6">
    <source>
        <dbReference type="Proteomes" id="UP001151760"/>
    </source>
</evidence>
<reference evidence="5" key="2">
    <citation type="submission" date="2022-01" db="EMBL/GenBank/DDBJ databases">
        <authorList>
            <person name="Yamashiro T."/>
            <person name="Shiraishi A."/>
            <person name="Satake H."/>
            <person name="Nakayama K."/>
        </authorList>
    </citation>
    <scope>NUCLEOTIDE SEQUENCE</scope>
</reference>
<proteinExistence type="predicted"/>
<dbReference type="EC" id="2.3.2.27" evidence="2"/>
<dbReference type="InterPro" id="IPR011009">
    <property type="entry name" value="Kinase-like_dom_sf"/>
</dbReference>
<evidence type="ECO:0000256" key="4">
    <source>
        <dbReference type="SAM" id="MobiDB-lite"/>
    </source>
</evidence>
<dbReference type="Proteomes" id="UP001151760">
    <property type="component" value="Unassembled WGS sequence"/>
</dbReference>
<protein>
    <recommendedName>
        <fullName evidence="2">RING-type E3 ubiquitin transferase</fullName>
        <ecNumber evidence="2">2.3.2.27</ecNumber>
    </recommendedName>
</protein>
<name>A0ABQ5A2S2_9ASTR</name>
<gene>
    <name evidence="5" type="ORF">Tco_0803868</name>
</gene>
<dbReference type="PANTHER" id="PTHR45647">
    <property type="entry name" value="OS02G0152300 PROTEIN"/>
    <property type="match status" value="1"/>
</dbReference>
<evidence type="ECO:0000313" key="5">
    <source>
        <dbReference type="EMBL" id="GJS96900.1"/>
    </source>
</evidence>
<feature type="compositionally biased region" description="Polar residues" evidence="4">
    <location>
        <begin position="44"/>
        <end position="53"/>
    </location>
</feature>
<comment type="caution">
    <text evidence="5">The sequence shown here is derived from an EMBL/GenBank/DDBJ whole genome shotgun (WGS) entry which is preliminary data.</text>
</comment>